<dbReference type="AlphaFoldDB" id="G7NEH7"/>
<organism evidence="1">
    <name type="scientific">Macaca mulatta</name>
    <name type="common">Rhesus macaque</name>
    <dbReference type="NCBI Taxonomy" id="9544"/>
    <lineage>
        <taxon>Eukaryota</taxon>
        <taxon>Metazoa</taxon>
        <taxon>Chordata</taxon>
        <taxon>Craniata</taxon>
        <taxon>Vertebrata</taxon>
        <taxon>Euteleostomi</taxon>
        <taxon>Mammalia</taxon>
        <taxon>Eutheria</taxon>
        <taxon>Euarchontoglires</taxon>
        <taxon>Primates</taxon>
        <taxon>Haplorrhini</taxon>
        <taxon>Catarrhini</taxon>
        <taxon>Cercopithecidae</taxon>
        <taxon>Cercopithecinae</taxon>
        <taxon>Macaca</taxon>
    </lineage>
</organism>
<reference evidence="1" key="1">
    <citation type="journal article" date="2011" name="Nat. Biotechnol.">
        <title>Genome sequencing and comparison of two nonhuman primate animal models, the cynomolgus and Chinese rhesus macaques.</title>
        <authorList>
            <person name="Yan G."/>
            <person name="Zhang G."/>
            <person name="Fang X."/>
            <person name="Zhang Y."/>
            <person name="Li C."/>
            <person name="Ling F."/>
            <person name="Cooper D.N."/>
            <person name="Li Q."/>
            <person name="Li Y."/>
            <person name="van Gool A.J."/>
            <person name="Du H."/>
            <person name="Chen J."/>
            <person name="Chen R."/>
            <person name="Zhang P."/>
            <person name="Huang Z."/>
            <person name="Thompson J.R."/>
            <person name="Meng Y."/>
            <person name="Bai Y."/>
            <person name="Wang J."/>
            <person name="Zhuo M."/>
            <person name="Wang T."/>
            <person name="Huang Y."/>
            <person name="Wei L."/>
            <person name="Li J."/>
            <person name="Wang Z."/>
            <person name="Hu H."/>
            <person name="Yang P."/>
            <person name="Le L."/>
            <person name="Stenson P.D."/>
            <person name="Li B."/>
            <person name="Liu X."/>
            <person name="Ball E.V."/>
            <person name="An N."/>
            <person name="Huang Q."/>
            <person name="Zhang Y."/>
            <person name="Fan W."/>
            <person name="Zhang X."/>
            <person name="Li Y."/>
            <person name="Wang W."/>
            <person name="Katze M.G."/>
            <person name="Su B."/>
            <person name="Nielsen R."/>
            <person name="Yang H."/>
            <person name="Wang J."/>
            <person name="Wang X."/>
            <person name="Wang J."/>
        </authorList>
    </citation>
    <scope>NUCLEOTIDE SEQUENCE [LARGE SCALE GENOMIC DNA]</scope>
    <source>
        <strain evidence="1">CR-5</strain>
    </source>
</reference>
<gene>
    <name evidence="1" type="ORF">EGK_07420</name>
</gene>
<dbReference type="Proteomes" id="UP000013456">
    <property type="component" value="Chromosome 15"/>
</dbReference>
<evidence type="ECO:0000313" key="1">
    <source>
        <dbReference type="EMBL" id="EHH23864.1"/>
    </source>
</evidence>
<sequence>QVWNPPSPLWSEEVCSTAPCYTSRARGPRCPPELCAPPLKCKEQTEPTPSVRHPTMMRYLVEQTNSATEDCKSCLKK</sequence>
<protein>
    <submittedName>
        <fullName evidence="1">Uncharacterized protein</fullName>
    </submittedName>
</protein>
<feature type="non-terminal residue" evidence="1">
    <location>
        <position position="1"/>
    </location>
</feature>
<proteinExistence type="predicted"/>
<accession>G7NEH7</accession>
<dbReference type="EMBL" id="CM001267">
    <property type="protein sequence ID" value="EHH23864.1"/>
    <property type="molecule type" value="Genomic_DNA"/>
</dbReference>
<name>G7NEH7_MACMU</name>
<feature type="non-terminal residue" evidence="1">
    <location>
        <position position="77"/>
    </location>
</feature>